<dbReference type="PROSITE" id="PS50005">
    <property type="entry name" value="TPR"/>
    <property type="match status" value="1"/>
</dbReference>
<reference evidence="2 3" key="1">
    <citation type="journal article" date="2019" name="Emerg. Microbes Infect.">
        <title>Comprehensive subspecies identification of 175 nontuberculous mycobacteria species based on 7547 genomic profiles.</title>
        <authorList>
            <person name="Matsumoto Y."/>
            <person name="Kinjo T."/>
            <person name="Motooka D."/>
            <person name="Nabeya D."/>
            <person name="Jung N."/>
            <person name="Uechi K."/>
            <person name="Horii T."/>
            <person name="Iida T."/>
            <person name="Fujita J."/>
            <person name="Nakamura S."/>
        </authorList>
    </citation>
    <scope>NUCLEOTIDE SEQUENCE [LARGE SCALE GENOMIC DNA]</scope>
    <source>
        <strain evidence="2 3">JCM 13574</strain>
    </source>
</reference>
<dbReference type="PANTHER" id="PTHR45588">
    <property type="entry name" value="TPR DOMAIN-CONTAINING PROTEIN"/>
    <property type="match status" value="1"/>
</dbReference>
<evidence type="ECO:0000313" key="2">
    <source>
        <dbReference type="EMBL" id="BBZ25911.1"/>
    </source>
</evidence>
<organism evidence="2 3">
    <name type="scientific">Mycolicibacterium madagascariense</name>
    <dbReference type="NCBI Taxonomy" id="212765"/>
    <lineage>
        <taxon>Bacteria</taxon>
        <taxon>Bacillati</taxon>
        <taxon>Actinomycetota</taxon>
        <taxon>Actinomycetes</taxon>
        <taxon>Mycobacteriales</taxon>
        <taxon>Mycobacteriaceae</taxon>
        <taxon>Mycolicibacterium</taxon>
    </lineage>
</organism>
<dbReference type="EMBL" id="AP022610">
    <property type="protein sequence ID" value="BBZ25911.1"/>
    <property type="molecule type" value="Genomic_DNA"/>
</dbReference>
<dbReference type="RefSeq" id="WP_163731262.1">
    <property type="nucleotide sequence ID" value="NZ_AP022610.1"/>
</dbReference>
<dbReference type="KEGG" id="mmag:MMAD_02060"/>
<keyword evidence="1" id="KW-0802">TPR repeat</keyword>
<dbReference type="Proteomes" id="UP000466517">
    <property type="component" value="Chromosome"/>
</dbReference>
<dbReference type="InterPro" id="IPR019734">
    <property type="entry name" value="TPR_rpt"/>
</dbReference>
<sequence>MDLDDDSAYFDLGGYAWPHDVAAPLLARRWFDRGMVWTFGFNHDEAVHCFERALHADPDFGLARWAIAYAVGPNYNRNWTSYDDAGRAEALTRARTELAAAVSDDPVTRQLIAALRLRYPTGDANDIDTLETGHAAYADAMSHLAQAHPDHVEVQMLAADALMNLTVWALWDVETGEPARGSRVLEARRLLEAAMATPAGRRHPGVLHLYLHAMEMSGEPEAALPAADLLRQLVPDCGHLLHMPSHIDVLCGDYYSAVRANEAAVRADRRFVAARGRDNAYSRYRAHNLHFVVYAAMFLGQFQTAIDAADELAAELTPELLDAPGLPMADWLEAFVPLRVHVLIRFGRWAELVAEPLPADPDLYCVTAATVLYGRGVALAATGHVDTARSTREEFRAAVKRIPSSRALFKVACHHTMAIADAMLDGEIAYRAADYEQAFDHLRRAVDLDDSLPYDEPWGWMQPTRHALGALLLEQGRVDEACDVYAADLGVNGTLGRSHQHPGNVWSLHGYLECLERQGRSAEAALVAKQLEFASARADVTVRASCACRTGADRSCCD</sequence>
<dbReference type="Gene3D" id="1.25.40.10">
    <property type="entry name" value="Tetratricopeptide repeat domain"/>
    <property type="match status" value="2"/>
</dbReference>
<protein>
    <recommendedName>
        <fullName evidence="4">Tetratricopeptide repeat protein</fullName>
    </recommendedName>
</protein>
<dbReference type="SUPFAM" id="SSF48452">
    <property type="entry name" value="TPR-like"/>
    <property type="match status" value="2"/>
</dbReference>
<dbReference type="SMART" id="SM00028">
    <property type="entry name" value="TPR"/>
    <property type="match status" value="2"/>
</dbReference>
<evidence type="ECO:0008006" key="4">
    <source>
        <dbReference type="Google" id="ProtNLM"/>
    </source>
</evidence>
<evidence type="ECO:0000256" key="1">
    <source>
        <dbReference type="PROSITE-ProRule" id="PRU00339"/>
    </source>
</evidence>
<proteinExistence type="predicted"/>
<evidence type="ECO:0000313" key="3">
    <source>
        <dbReference type="Proteomes" id="UP000466517"/>
    </source>
</evidence>
<dbReference type="AlphaFoldDB" id="A0A7I7XBB8"/>
<accession>A0A7I7XBB8</accession>
<dbReference type="PANTHER" id="PTHR45588:SF1">
    <property type="entry name" value="WW DOMAIN-CONTAINING PROTEIN"/>
    <property type="match status" value="1"/>
</dbReference>
<name>A0A7I7XBB8_9MYCO</name>
<gene>
    <name evidence="2" type="ORF">MMAD_02060</name>
</gene>
<keyword evidence="3" id="KW-1185">Reference proteome</keyword>
<feature type="repeat" description="TPR" evidence="1">
    <location>
        <begin position="27"/>
        <end position="60"/>
    </location>
</feature>
<dbReference type="InterPro" id="IPR011990">
    <property type="entry name" value="TPR-like_helical_dom_sf"/>
</dbReference>